<feature type="region of interest" description="Disordered" evidence="1">
    <location>
        <begin position="1"/>
        <end position="20"/>
    </location>
</feature>
<evidence type="ECO:0000256" key="1">
    <source>
        <dbReference type="SAM" id="MobiDB-lite"/>
    </source>
</evidence>
<name>A0A0F9M3Z7_9ZZZZ</name>
<gene>
    <name evidence="2" type="ORF">LCGC14_1431640</name>
</gene>
<protein>
    <recommendedName>
        <fullName evidence="3">Methyltransferase domain-containing protein</fullName>
    </recommendedName>
</protein>
<reference evidence="2" key="1">
    <citation type="journal article" date="2015" name="Nature">
        <title>Complex archaea that bridge the gap between prokaryotes and eukaryotes.</title>
        <authorList>
            <person name="Spang A."/>
            <person name="Saw J.H."/>
            <person name="Jorgensen S.L."/>
            <person name="Zaremba-Niedzwiedzka K."/>
            <person name="Martijn J."/>
            <person name="Lind A.E."/>
            <person name="van Eijk R."/>
            <person name="Schleper C."/>
            <person name="Guy L."/>
            <person name="Ettema T.J."/>
        </authorList>
    </citation>
    <scope>NUCLEOTIDE SEQUENCE</scope>
</reference>
<evidence type="ECO:0000313" key="2">
    <source>
        <dbReference type="EMBL" id="KKM71340.1"/>
    </source>
</evidence>
<dbReference type="AlphaFoldDB" id="A0A0F9M3Z7"/>
<dbReference type="SUPFAM" id="SSF53335">
    <property type="entry name" value="S-adenosyl-L-methionine-dependent methyltransferases"/>
    <property type="match status" value="1"/>
</dbReference>
<dbReference type="Pfam" id="PF13578">
    <property type="entry name" value="Methyltransf_24"/>
    <property type="match status" value="1"/>
</dbReference>
<sequence>MEINFRKPAHMQEGDPHPHSATMSIQKNWIKYDKGHYVTRPYQKYVTSKWEQSMLDVYEIIFDHLKHAPIDMLEIGVYAGESMRYFRDYFTHADTRLVGADRNPPTKYGGIAPEGYTLEIGDQGNSAFRQRLADTYGPFDIIMDDASHDLKLTNDTFDQLWPYVKPEGFYIIEDMPYEEMHHLLDEIVSTRQGKGFISRDSRGFGPGAVAGTIVVLKKTINLMTGVDEVLTND</sequence>
<proteinExistence type="predicted"/>
<accession>A0A0F9M3Z7</accession>
<evidence type="ECO:0008006" key="3">
    <source>
        <dbReference type="Google" id="ProtNLM"/>
    </source>
</evidence>
<comment type="caution">
    <text evidence="2">The sequence shown here is derived from an EMBL/GenBank/DDBJ whole genome shotgun (WGS) entry which is preliminary data.</text>
</comment>
<dbReference type="Gene3D" id="3.40.50.150">
    <property type="entry name" value="Vaccinia Virus protein VP39"/>
    <property type="match status" value="1"/>
</dbReference>
<dbReference type="InterPro" id="IPR029063">
    <property type="entry name" value="SAM-dependent_MTases_sf"/>
</dbReference>
<organism evidence="2">
    <name type="scientific">marine sediment metagenome</name>
    <dbReference type="NCBI Taxonomy" id="412755"/>
    <lineage>
        <taxon>unclassified sequences</taxon>
        <taxon>metagenomes</taxon>
        <taxon>ecological metagenomes</taxon>
    </lineage>
</organism>
<dbReference type="EMBL" id="LAZR01009657">
    <property type="protein sequence ID" value="KKM71340.1"/>
    <property type="molecule type" value="Genomic_DNA"/>
</dbReference>